<accession>A0A061EWC4</accession>
<dbReference type="OMA" id="ANFAYER"/>
<name>A0A061EWC4_THECC</name>
<sequence>MNHNNWRRQKGEIHHQEMQGTRSHSRKPPLATWQPTVPSWEKKFCTLVGSVPWRKLLETKRFMYLYDNVVQWNDSAGEEAFYNAKNRFWAEINGLPCDIRLPDPDSYIDEIDWDSEIDPELLLDLEREPNTPDEKDKSENVVILGNSLLLNQSFSCGGWGDAEEGVVKENNMSSNWKNQDCENSWEQNYASNNCNMKDIEYRNCWNNSWEWNRRENNYNEWDNNESNYVDYRSGDWDAWDGTRRKREGPGRYMSRYKTSRFHSDNRQNNRGWRNVRGRQRANFAYERPPVDSTQWNSVNYCGWAN</sequence>
<dbReference type="AlphaFoldDB" id="A0A061EWC4"/>
<dbReference type="STRING" id="3641.A0A061EWC4"/>
<dbReference type="InParanoid" id="A0A061EWC4"/>
<dbReference type="eggNOG" id="ENOG502R3CW">
    <property type="taxonomic scope" value="Eukaryota"/>
</dbReference>
<organism evidence="2 3">
    <name type="scientific">Theobroma cacao</name>
    <name type="common">Cacao</name>
    <name type="synonym">Cocoa</name>
    <dbReference type="NCBI Taxonomy" id="3641"/>
    <lineage>
        <taxon>Eukaryota</taxon>
        <taxon>Viridiplantae</taxon>
        <taxon>Streptophyta</taxon>
        <taxon>Embryophyta</taxon>
        <taxon>Tracheophyta</taxon>
        <taxon>Spermatophyta</taxon>
        <taxon>Magnoliopsida</taxon>
        <taxon>eudicotyledons</taxon>
        <taxon>Gunneridae</taxon>
        <taxon>Pentapetalae</taxon>
        <taxon>rosids</taxon>
        <taxon>malvids</taxon>
        <taxon>Malvales</taxon>
        <taxon>Malvaceae</taxon>
        <taxon>Byttnerioideae</taxon>
        <taxon>Theobroma</taxon>
    </lineage>
</organism>
<dbReference type="Gramene" id="EOY09111">
    <property type="protein sequence ID" value="EOY09111"/>
    <property type="gene ID" value="TCM_024498"/>
</dbReference>
<dbReference type="EMBL" id="CM001883">
    <property type="protein sequence ID" value="EOY09111.1"/>
    <property type="molecule type" value="Genomic_DNA"/>
</dbReference>
<keyword evidence="3" id="KW-1185">Reference proteome</keyword>
<dbReference type="PANTHER" id="PTHR34567:SF3">
    <property type="entry name" value="FK506-BINDING-LIKE PROTEIN"/>
    <property type="match status" value="1"/>
</dbReference>
<proteinExistence type="predicted"/>
<evidence type="ECO:0000256" key="1">
    <source>
        <dbReference type="SAM" id="MobiDB-lite"/>
    </source>
</evidence>
<feature type="region of interest" description="Disordered" evidence="1">
    <location>
        <begin position="1"/>
        <end position="34"/>
    </location>
</feature>
<dbReference type="PANTHER" id="PTHR34567">
    <property type="entry name" value="FK506-BINDING-LIKE PROTEIN"/>
    <property type="match status" value="1"/>
</dbReference>
<reference evidence="2 3" key="1">
    <citation type="journal article" date="2013" name="Genome Biol.">
        <title>The genome sequence of the most widely cultivated cacao type and its use to identify candidate genes regulating pod color.</title>
        <authorList>
            <person name="Motamayor J.C."/>
            <person name="Mockaitis K."/>
            <person name="Schmutz J."/>
            <person name="Haiminen N."/>
            <person name="Iii D.L."/>
            <person name="Cornejo O."/>
            <person name="Findley S.D."/>
            <person name="Zheng P."/>
            <person name="Utro F."/>
            <person name="Royaert S."/>
            <person name="Saski C."/>
            <person name="Jenkins J."/>
            <person name="Podicheti R."/>
            <person name="Zhao M."/>
            <person name="Scheffler B.E."/>
            <person name="Stack J.C."/>
            <person name="Feltus F.A."/>
            <person name="Mustiga G.M."/>
            <person name="Amores F."/>
            <person name="Phillips W."/>
            <person name="Marelli J.P."/>
            <person name="May G.D."/>
            <person name="Shapiro H."/>
            <person name="Ma J."/>
            <person name="Bustamante C.D."/>
            <person name="Schnell R.J."/>
            <person name="Main D."/>
            <person name="Gilbert D."/>
            <person name="Parida L."/>
            <person name="Kuhn D.N."/>
        </authorList>
    </citation>
    <scope>NUCLEOTIDE SEQUENCE [LARGE SCALE GENOMIC DNA]</scope>
    <source>
        <strain evidence="3">cv. Matina 1-6</strain>
    </source>
</reference>
<dbReference type="FunCoup" id="A0A061EWC4">
    <property type="interactions" value="113"/>
</dbReference>
<dbReference type="Proteomes" id="UP000026915">
    <property type="component" value="Chromosome 5"/>
</dbReference>
<dbReference type="HOGENOM" id="CLU_036258_0_0_1"/>
<gene>
    <name evidence="2" type="ORF">TCM_024498</name>
</gene>
<evidence type="ECO:0000313" key="2">
    <source>
        <dbReference type="EMBL" id="EOY09111.1"/>
    </source>
</evidence>
<evidence type="ECO:0000313" key="3">
    <source>
        <dbReference type="Proteomes" id="UP000026915"/>
    </source>
</evidence>
<protein>
    <submittedName>
        <fullName evidence="2">Uncharacterized protein</fullName>
    </submittedName>
</protein>